<sequence>MRALALWPIYATAVAVGDKKIEYRTWKTPYRGDILICATAKNQGKDLPRSMAICIVELYDIKPNKREAGLYDWHLRNVRLIEPFETKCKLNLYNLDCEPKIVDIHDADDIADYWESLGIIDLSDYREE</sequence>
<evidence type="ECO:0000259" key="1">
    <source>
        <dbReference type="Pfam" id="PF04266"/>
    </source>
</evidence>
<dbReference type="SUPFAM" id="SSF88697">
    <property type="entry name" value="PUA domain-like"/>
    <property type="match status" value="1"/>
</dbReference>
<dbReference type="InterPro" id="IPR015947">
    <property type="entry name" value="PUA-like_sf"/>
</dbReference>
<accession>A0A833CC57</accession>
<feature type="domain" description="ASCH" evidence="1">
    <location>
        <begin position="7"/>
        <end position="63"/>
    </location>
</feature>
<dbReference type="AlphaFoldDB" id="A0A833CC57"/>
<dbReference type="EMBL" id="WBKH01000002">
    <property type="protein sequence ID" value="KAB1479552.1"/>
    <property type="molecule type" value="Genomic_DNA"/>
</dbReference>
<dbReference type="Proteomes" id="UP000434554">
    <property type="component" value="Unassembled WGS sequence"/>
</dbReference>
<dbReference type="Gene3D" id="2.30.130.30">
    <property type="entry name" value="Hypothetical protein"/>
    <property type="match status" value="1"/>
</dbReference>
<proteinExistence type="predicted"/>
<gene>
    <name evidence="2" type="ORF">F8R14_02570</name>
</gene>
<organism evidence="2 3">
    <name type="scientific">Veillonella seminalis</name>
    <dbReference type="NCBI Taxonomy" id="1502943"/>
    <lineage>
        <taxon>Bacteria</taxon>
        <taxon>Bacillati</taxon>
        <taxon>Bacillota</taxon>
        <taxon>Negativicutes</taxon>
        <taxon>Veillonellales</taxon>
        <taxon>Veillonellaceae</taxon>
        <taxon>Veillonella</taxon>
    </lineage>
</organism>
<dbReference type="InterPro" id="IPR007374">
    <property type="entry name" value="ASCH_domain"/>
</dbReference>
<evidence type="ECO:0000313" key="3">
    <source>
        <dbReference type="Proteomes" id="UP000434554"/>
    </source>
</evidence>
<evidence type="ECO:0000313" key="2">
    <source>
        <dbReference type="EMBL" id="KAB1479552.1"/>
    </source>
</evidence>
<name>A0A833CC57_9FIRM</name>
<reference evidence="2 3" key="1">
    <citation type="submission" date="2019-09" db="EMBL/GenBank/DDBJ databases">
        <title>Draft genome sequence of 3 type strains from the CCUG.</title>
        <authorList>
            <person name="Pineiro-Iglesias B."/>
            <person name="Tunovic T."/>
            <person name="Unosson C."/>
            <person name="Inganas E."/>
            <person name="Ohlen M."/>
            <person name="Cardew S."/>
            <person name="Jensie-Markopoulos S."/>
            <person name="Salva-Serra F."/>
            <person name="Jaen-Luchoro D."/>
            <person name="Karlsson R."/>
            <person name="Svensson-Stadler L."/>
            <person name="Chun J."/>
            <person name="Moore E."/>
        </authorList>
    </citation>
    <scope>NUCLEOTIDE SEQUENCE [LARGE SCALE GENOMIC DNA]</scope>
    <source>
        <strain evidence="2 3">CCUG 65427</strain>
    </source>
</reference>
<dbReference type="Pfam" id="PF04266">
    <property type="entry name" value="ASCH"/>
    <property type="match status" value="1"/>
</dbReference>
<protein>
    <submittedName>
        <fullName evidence="2">ASCH domain-containing protein</fullName>
    </submittedName>
</protein>
<dbReference type="GeneID" id="83055379"/>
<comment type="caution">
    <text evidence="2">The sequence shown here is derived from an EMBL/GenBank/DDBJ whole genome shotgun (WGS) entry which is preliminary data.</text>
</comment>
<dbReference type="RefSeq" id="WP_127008077.1">
    <property type="nucleotide sequence ID" value="NZ_JAGZQP010000009.1"/>
</dbReference>